<dbReference type="PANTHER" id="PTHR23070">
    <property type="entry name" value="BCS1 AAA-TYPE ATPASE"/>
    <property type="match status" value="1"/>
</dbReference>
<dbReference type="GO" id="GO:0005524">
    <property type="term" value="F:ATP binding"/>
    <property type="evidence" value="ECO:0007669"/>
    <property type="project" value="InterPro"/>
</dbReference>
<dbReference type="EMBL" id="JAMFTS010000005">
    <property type="protein sequence ID" value="KAJ4750621.1"/>
    <property type="molecule type" value="Genomic_DNA"/>
</dbReference>
<keyword evidence="7" id="KW-0378">Hydrolase</keyword>
<dbReference type="Pfam" id="PF25568">
    <property type="entry name" value="AAA_lid_At3g28540"/>
    <property type="match status" value="1"/>
</dbReference>
<comment type="caution">
    <text evidence="7">The sequence shown here is derived from an EMBL/GenBank/DDBJ whole genome shotgun (WGS) entry which is preliminary data.</text>
</comment>
<evidence type="ECO:0000259" key="6">
    <source>
        <dbReference type="SMART" id="SM00382"/>
    </source>
</evidence>
<accession>A0AAV8C520</accession>
<dbReference type="InterPro" id="IPR025753">
    <property type="entry name" value="AAA_N_dom"/>
</dbReference>
<dbReference type="InterPro" id="IPR050747">
    <property type="entry name" value="Mitochondrial_chaperone_BCS1"/>
</dbReference>
<evidence type="ECO:0000256" key="2">
    <source>
        <dbReference type="ARBA" id="ARBA00007448"/>
    </source>
</evidence>
<name>A0AAV8C520_9POAL</name>
<keyword evidence="5" id="KW-1133">Transmembrane helix</keyword>
<dbReference type="Proteomes" id="UP001140206">
    <property type="component" value="Chromosome 5"/>
</dbReference>
<dbReference type="Pfam" id="PF00004">
    <property type="entry name" value="AAA"/>
    <property type="match status" value="1"/>
</dbReference>
<keyword evidence="8" id="KW-1185">Reference proteome</keyword>
<protein>
    <submittedName>
        <fullName evidence="7">P-loop containing nucleoside triphosphate hydrolases superfamily protein</fullName>
    </submittedName>
</protein>
<feature type="domain" description="AAA+ ATPase" evidence="6">
    <location>
        <begin position="283"/>
        <end position="423"/>
    </location>
</feature>
<keyword evidence="3" id="KW-0460">Magnesium</keyword>
<organism evidence="7 8">
    <name type="scientific">Rhynchospora pubera</name>
    <dbReference type="NCBI Taxonomy" id="906938"/>
    <lineage>
        <taxon>Eukaryota</taxon>
        <taxon>Viridiplantae</taxon>
        <taxon>Streptophyta</taxon>
        <taxon>Embryophyta</taxon>
        <taxon>Tracheophyta</taxon>
        <taxon>Spermatophyta</taxon>
        <taxon>Magnoliopsida</taxon>
        <taxon>Liliopsida</taxon>
        <taxon>Poales</taxon>
        <taxon>Cyperaceae</taxon>
        <taxon>Cyperoideae</taxon>
        <taxon>Rhynchosporeae</taxon>
        <taxon>Rhynchospora</taxon>
    </lineage>
</organism>
<dbReference type="Pfam" id="PF14363">
    <property type="entry name" value="AAA_assoc"/>
    <property type="match status" value="1"/>
</dbReference>
<dbReference type="SUPFAM" id="SSF52540">
    <property type="entry name" value="P-loop containing nucleoside triphosphate hydrolases"/>
    <property type="match status" value="1"/>
</dbReference>
<keyword evidence="5" id="KW-0812">Transmembrane</keyword>
<dbReference type="GO" id="GO:0016887">
    <property type="term" value="F:ATP hydrolysis activity"/>
    <property type="evidence" value="ECO:0007669"/>
    <property type="project" value="InterPro"/>
</dbReference>
<evidence type="ECO:0000256" key="5">
    <source>
        <dbReference type="SAM" id="Phobius"/>
    </source>
</evidence>
<dbReference type="InterPro" id="IPR003959">
    <property type="entry name" value="ATPase_AAA_core"/>
</dbReference>
<dbReference type="GO" id="GO:0006950">
    <property type="term" value="P:response to stress"/>
    <property type="evidence" value="ECO:0007669"/>
    <property type="project" value="UniProtKB-ARBA"/>
</dbReference>
<comment type="cofactor">
    <cofactor evidence="1">
        <name>Mg(2+)</name>
        <dbReference type="ChEBI" id="CHEBI:18420"/>
    </cofactor>
</comment>
<sequence>MSHDHRSTQTNVSKTHTKFPTYTYKTPILATRHRENTNNYLKMPADDHKLAGLGSSIATVMFLWAIARQYFPAHVDTILTQYISRLVGLFNPYVEITFPEFSGKNSDGSGCLSRSPAYTAIQAYLSASCTDQATKLRAECEAGNTNSLNLVLDVSDEISEDFAGATFWWSSHKEATFIPLPEEQRYYRLSFHRQHHKLARVAYLRHVMDEGNRIQVSHRRPMRLYSNVSRSRYEHVAWCHMEFKHLGTFEGLAMDPVKKKEIVSDLLAFTRGKEYYTKIGRPWKRGYLLVGPHGTGKSTMVAAIANFLGYDVYDLDLSQVHDNSTLRKLLVEVSNKSILVIENIDQVTSLLSNGSKVKSPKTTDVEENIVTLSSLLSFIDGLWSARGDGGHVAVFTASDVAKLDPALIRKGRMDVHVQLGFCEFEGFRVLAKNYLGLDWHPKFELVRELLQVREMTPADVADIIMFKTIEEPIDKEKVIDDCIDNLIEALSKCTFKQETAINNATENC</sequence>
<comment type="similarity">
    <text evidence="2">Belongs to the AAA ATPase family. BCS1 subfamily.</text>
</comment>
<dbReference type="AlphaFoldDB" id="A0AAV8C520"/>
<feature type="transmembrane region" description="Helical" evidence="5">
    <location>
        <begin position="50"/>
        <end position="67"/>
    </location>
</feature>
<dbReference type="InterPro" id="IPR058017">
    <property type="entry name" value="At3g28540-like_C"/>
</dbReference>
<evidence type="ECO:0000256" key="1">
    <source>
        <dbReference type="ARBA" id="ARBA00001946"/>
    </source>
</evidence>
<dbReference type="InterPro" id="IPR003593">
    <property type="entry name" value="AAA+_ATPase"/>
</dbReference>
<dbReference type="InterPro" id="IPR027417">
    <property type="entry name" value="P-loop_NTPase"/>
</dbReference>
<keyword evidence="5" id="KW-0472">Membrane</keyword>
<evidence type="ECO:0000313" key="8">
    <source>
        <dbReference type="Proteomes" id="UP001140206"/>
    </source>
</evidence>
<evidence type="ECO:0000256" key="3">
    <source>
        <dbReference type="ARBA" id="ARBA00022842"/>
    </source>
</evidence>
<evidence type="ECO:0000256" key="4">
    <source>
        <dbReference type="ARBA" id="ARBA00049360"/>
    </source>
</evidence>
<dbReference type="Gene3D" id="3.40.50.300">
    <property type="entry name" value="P-loop containing nucleotide triphosphate hydrolases"/>
    <property type="match status" value="1"/>
</dbReference>
<gene>
    <name evidence="7" type="ORF">LUZ62_085026</name>
</gene>
<evidence type="ECO:0000313" key="7">
    <source>
        <dbReference type="EMBL" id="KAJ4750621.1"/>
    </source>
</evidence>
<proteinExistence type="inferred from homology"/>
<reference evidence="7" key="1">
    <citation type="submission" date="2022-08" db="EMBL/GenBank/DDBJ databases">
        <authorList>
            <person name="Marques A."/>
        </authorList>
    </citation>
    <scope>NUCLEOTIDE SEQUENCE</scope>
    <source>
        <strain evidence="7">RhyPub2mFocal</strain>
        <tissue evidence="7">Leaves</tissue>
    </source>
</reference>
<dbReference type="Gene3D" id="6.10.280.40">
    <property type="match status" value="1"/>
</dbReference>
<dbReference type="SMART" id="SM00382">
    <property type="entry name" value="AAA"/>
    <property type="match status" value="1"/>
</dbReference>
<comment type="catalytic activity">
    <reaction evidence="4">
        <text>ATP + H2O = ADP + phosphate + H(+)</text>
        <dbReference type="Rhea" id="RHEA:13065"/>
        <dbReference type="ChEBI" id="CHEBI:15377"/>
        <dbReference type="ChEBI" id="CHEBI:15378"/>
        <dbReference type="ChEBI" id="CHEBI:30616"/>
        <dbReference type="ChEBI" id="CHEBI:43474"/>
        <dbReference type="ChEBI" id="CHEBI:456216"/>
    </reaction>
</comment>